<feature type="compositionally biased region" description="Low complexity" evidence="4">
    <location>
        <begin position="861"/>
        <end position="875"/>
    </location>
</feature>
<dbReference type="Proteomes" id="UP000078595">
    <property type="component" value="Chromosome 9"/>
</dbReference>
<feature type="domain" description="RanBP2-type" evidence="5">
    <location>
        <begin position="832"/>
        <end position="857"/>
    </location>
</feature>
<keyword evidence="1" id="KW-0479">Metal-binding</keyword>
<feature type="domain" description="RanBP2-type" evidence="5">
    <location>
        <begin position="983"/>
        <end position="1008"/>
    </location>
</feature>
<evidence type="ECO:0000256" key="1">
    <source>
        <dbReference type="ARBA" id="ARBA00022723"/>
    </source>
</evidence>
<reference evidence="6" key="1">
    <citation type="submission" date="2013-07" db="EMBL/GenBank/DDBJ databases">
        <title>The Genome Sequence of Cryptococcus dejecticola CBS10117.</title>
        <authorList>
            <consortium name="The Broad Institute Genome Sequencing Platform"/>
            <person name="Cuomo C."/>
            <person name="Litvintseva A."/>
            <person name="Chen Y."/>
            <person name="Heitman J."/>
            <person name="Sun S."/>
            <person name="Springer D."/>
            <person name="Dromer F."/>
            <person name="Young S.K."/>
            <person name="Zeng Q."/>
            <person name="Gargeya S."/>
            <person name="Fitzgerald M."/>
            <person name="Abouelleil A."/>
            <person name="Alvarado L."/>
            <person name="Berlin A.M."/>
            <person name="Chapman S.B."/>
            <person name="Dewar J."/>
            <person name="Goldberg J."/>
            <person name="Griggs A."/>
            <person name="Gujja S."/>
            <person name="Hansen M."/>
            <person name="Howarth C."/>
            <person name="Imamovic A."/>
            <person name="Larimer J."/>
            <person name="McCowan C."/>
            <person name="Murphy C."/>
            <person name="Pearson M."/>
            <person name="Priest M."/>
            <person name="Roberts A."/>
            <person name="Saif S."/>
            <person name="Shea T."/>
            <person name="Sykes S."/>
            <person name="Wortman J."/>
            <person name="Nusbaum C."/>
            <person name="Birren B."/>
        </authorList>
    </citation>
    <scope>NUCLEOTIDE SEQUENCE [LARGE SCALE GENOMIC DNA]</scope>
    <source>
        <strain evidence="6">CBS 10117</strain>
    </source>
</reference>
<evidence type="ECO:0000313" key="6">
    <source>
        <dbReference type="EMBL" id="OBR83019.1"/>
    </source>
</evidence>
<dbReference type="OrthoDB" id="79830at2759"/>
<sequence>MERSSSQRDLRAERIARTPYNRPEPSRLRKSASITPLATLKSIVSYVSSPFTKSSSSVLPTHSNDAPTPLRITEGDQDTKSESGSEDEWNGQPPSQMDGQDMFTLAAAAGRSGADFDTRASDWRAKEIPGGRRQTARLGLEASSNSHVILEPPTPTAPGHFTLNHNHIRPSPSMPTLTAKSPSTHSQYILPSKIKTMDATTLSRGKLPQRSPLPPSSTPQPQPPLAPQQIEGLSSSASSVALTAFLEAKKGQHMTSDDFRVIESLTENMKSESQFGGSPTKSDFSHNYTQSKDRSRGGWAAGSYPWSIRSSNSFASLSTPQKSRDSGNQASTPGKVFAVGTQSSSTGGSPYRQRYLGPGMSPRRMLPQPKKSSLKPLFNFGNADFEDQLNGKKRKVDDEQENGMDVDFSTSISPSRIPGSSLSSSISMPALAVYDKGTQKLPISSRTPARPSPLSRNASEPSSAHDDETKKKQEAEIAGKKRAAEIIMDIIDAEIGPVIPTRKAEPVIFNPYDRTSLNPTPIPAVPPTQPSTAFAGSTPRKSLGRSVNGGSPARRTPTRGAAAKLESNREAMKGSKPLTTIERIQGVRPWEKPGGSLRSSSRVDTPTPTDDDIMEIDELFDESQASSSRAPSPPPSISAKAPAPTSSLGTASSSMKIPQAETFKPFTTPSITFNNQPLPKSPAITPSGSAEANANAFDSPLRNSIIASSSDNASSIPKPTFAFGKPSTTPIPNEDNESIDDKRSKSPEKAQPAKLDTSKIYLSAKDSALKIAQPALPFFTFTLPRPLESTASSNSQAAALEEAKKRELRSFQFTLPSPSESDMAPQAEAEEKDWKCGLCGLMSPASAKEKCTVCEEPRPKSTTSGSTSTSAPSFGFGFGQTTTNLPSSAPKQGFSFGSSSASTASSTLIGGSTGSGASEGQWTCDTCMLKSPESAKEKCTVCEAPRPAPKPQFSTSASGTGGFSGFGGLGGLAAPSKPMFGAGEWECGTCMLKNPDSAKEKCTVCDAPRR</sequence>
<dbReference type="InterPro" id="IPR001876">
    <property type="entry name" value="Znf_RanBP2"/>
</dbReference>
<evidence type="ECO:0000256" key="3">
    <source>
        <dbReference type="ARBA" id="ARBA00022833"/>
    </source>
</evidence>
<feature type="domain" description="RanBP2-type" evidence="5">
    <location>
        <begin position="920"/>
        <end position="945"/>
    </location>
</feature>
<gene>
    <name evidence="6" type="ORF">I303_06578</name>
    <name evidence="7" type="ORF">I303_107176</name>
</gene>
<evidence type="ECO:0000256" key="2">
    <source>
        <dbReference type="ARBA" id="ARBA00022771"/>
    </source>
</evidence>
<accession>A0A1A5ZYY3</accession>
<dbReference type="SMART" id="SM00547">
    <property type="entry name" value="ZnF_RBZ"/>
    <property type="match status" value="3"/>
</dbReference>
<feature type="region of interest" description="Disordered" evidence="4">
    <location>
        <begin position="855"/>
        <end position="882"/>
    </location>
</feature>
<feature type="compositionally biased region" description="Basic and acidic residues" evidence="4">
    <location>
        <begin position="114"/>
        <end position="130"/>
    </location>
</feature>
<dbReference type="STRING" id="1296121.A0A1A5ZYY3"/>
<feature type="compositionally biased region" description="Low complexity" evidence="4">
    <location>
        <begin position="552"/>
        <end position="563"/>
    </location>
</feature>
<feature type="compositionally biased region" description="Pro residues" evidence="4">
    <location>
        <begin position="211"/>
        <end position="226"/>
    </location>
</feature>
<feature type="region of interest" description="Disordered" evidence="4">
    <location>
        <begin position="51"/>
        <end position="136"/>
    </location>
</feature>
<feature type="region of interest" description="Disordered" evidence="4">
    <location>
        <begin position="709"/>
        <end position="754"/>
    </location>
</feature>
<feature type="compositionally biased region" description="Polar residues" evidence="4">
    <location>
        <begin position="665"/>
        <end position="692"/>
    </location>
</feature>
<feature type="compositionally biased region" description="Polar residues" evidence="4">
    <location>
        <begin position="308"/>
        <end position="332"/>
    </location>
</feature>
<feature type="compositionally biased region" description="Basic and acidic residues" evidence="4">
    <location>
        <begin position="739"/>
        <end position="748"/>
    </location>
</feature>
<feature type="compositionally biased region" description="Basic and acidic residues" evidence="4">
    <location>
        <begin position="73"/>
        <end position="83"/>
    </location>
</feature>
<feature type="compositionally biased region" description="Low complexity" evidence="4">
    <location>
        <begin position="409"/>
        <end position="423"/>
    </location>
</feature>
<dbReference type="Gene3D" id="4.10.1060.10">
    <property type="entry name" value="Zinc finger, RanBP2-type"/>
    <property type="match status" value="3"/>
</dbReference>
<feature type="compositionally biased region" description="Acidic residues" evidence="4">
    <location>
        <begin position="609"/>
        <end position="621"/>
    </location>
</feature>
<feature type="compositionally biased region" description="Polar residues" evidence="4">
    <location>
        <begin position="270"/>
        <end position="290"/>
    </location>
</feature>
<dbReference type="KEGG" id="kdj:28970277"/>
<keyword evidence="2" id="KW-0863">Zinc-finger</keyword>
<feature type="region of interest" description="Disordered" evidence="4">
    <location>
        <begin position="270"/>
        <end position="423"/>
    </location>
</feature>
<name>A0A1A5ZYY3_9TREE</name>
<protein>
    <recommendedName>
        <fullName evidence="5">RanBP2-type domain-containing protein</fullName>
    </recommendedName>
</protein>
<feature type="compositionally biased region" description="Polar residues" evidence="4">
    <location>
        <begin position="597"/>
        <end position="608"/>
    </location>
</feature>
<evidence type="ECO:0000313" key="7">
    <source>
        <dbReference type="EMBL" id="WWC64565.1"/>
    </source>
</evidence>
<dbReference type="VEuPathDB" id="FungiDB:I303_06578"/>
<keyword evidence="3" id="KW-0862">Zinc</keyword>
<dbReference type="AlphaFoldDB" id="A0A1A5ZYY3"/>
<proteinExistence type="predicted"/>
<dbReference type="EMBL" id="CP144538">
    <property type="protein sequence ID" value="WWC64565.1"/>
    <property type="molecule type" value="Genomic_DNA"/>
</dbReference>
<reference evidence="7" key="3">
    <citation type="submission" date="2024-02" db="EMBL/GenBank/DDBJ databases">
        <title>Comparative genomics of Cryptococcus and Kwoniella reveals pathogenesis evolution and contrasting modes of karyotype evolution via chromosome fusion or intercentromeric recombination.</title>
        <authorList>
            <person name="Coelho M.A."/>
            <person name="David-Palma M."/>
            <person name="Shea T."/>
            <person name="Bowers K."/>
            <person name="McGinley-Smith S."/>
            <person name="Mohammad A.W."/>
            <person name="Gnirke A."/>
            <person name="Yurkov A.M."/>
            <person name="Nowrousian M."/>
            <person name="Sun S."/>
            <person name="Cuomo C.A."/>
            <person name="Heitman J."/>
        </authorList>
    </citation>
    <scope>NUCLEOTIDE SEQUENCE</scope>
    <source>
        <strain evidence="7">CBS 10117</strain>
    </source>
</reference>
<feature type="compositionally biased region" description="Low complexity" evidence="4">
    <location>
        <begin position="227"/>
        <end position="236"/>
    </location>
</feature>
<reference evidence="7" key="2">
    <citation type="submission" date="2013-07" db="EMBL/GenBank/DDBJ databases">
        <authorList>
            <consortium name="The Broad Institute Genome Sequencing Platform"/>
            <person name="Cuomo C."/>
            <person name="Litvintseva A."/>
            <person name="Chen Y."/>
            <person name="Heitman J."/>
            <person name="Sun S."/>
            <person name="Springer D."/>
            <person name="Dromer F."/>
            <person name="Young S.K."/>
            <person name="Zeng Q."/>
            <person name="Gargeya S."/>
            <person name="Fitzgerald M."/>
            <person name="Abouelleil A."/>
            <person name="Alvarado L."/>
            <person name="Berlin A.M."/>
            <person name="Chapman S.B."/>
            <person name="Dewar J."/>
            <person name="Goldberg J."/>
            <person name="Griggs A."/>
            <person name="Gujja S."/>
            <person name="Hansen M."/>
            <person name="Howarth C."/>
            <person name="Imamovic A."/>
            <person name="Larimer J."/>
            <person name="McCowan C."/>
            <person name="Murphy C."/>
            <person name="Pearson M."/>
            <person name="Priest M."/>
            <person name="Roberts A."/>
            <person name="Saif S."/>
            <person name="Shea T."/>
            <person name="Sykes S."/>
            <person name="Wortman J."/>
            <person name="Nusbaum C."/>
            <person name="Birren B."/>
        </authorList>
    </citation>
    <scope>NUCLEOTIDE SEQUENCE</scope>
    <source>
        <strain evidence="7">CBS 10117</strain>
    </source>
</reference>
<feature type="compositionally biased region" description="Basic and acidic residues" evidence="4">
    <location>
        <begin position="1"/>
        <end position="16"/>
    </location>
</feature>
<dbReference type="EMBL" id="KI894034">
    <property type="protein sequence ID" value="OBR83019.1"/>
    <property type="molecule type" value="Genomic_DNA"/>
</dbReference>
<dbReference type="GeneID" id="28970277"/>
<feature type="compositionally biased region" description="Basic and acidic residues" evidence="4">
    <location>
        <begin position="463"/>
        <end position="477"/>
    </location>
</feature>
<feature type="compositionally biased region" description="Low complexity" evidence="4">
    <location>
        <begin position="637"/>
        <end position="647"/>
    </location>
</feature>
<feature type="region of interest" description="Disordered" evidence="4">
    <location>
        <begin position="1"/>
        <end position="34"/>
    </location>
</feature>
<evidence type="ECO:0000259" key="5">
    <source>
        <dbReference type="SMART" id="SM00547"/>
    </source>
</evidence>
<keyword evidence="8" id="KW-1185">Reference proteome</keyword>
<dbReference type="RefSeq" id="XP_018260861.1">
    <property type="nucleotide sequence ID" value="XM_018409858.1"/>
</dbReference>
<feature type="region of interest" description="Disordered" evidence="4">
    <location>
        <begin position="526"/>
        <end position="695"/>
    </location>
</feature>
<feature type="region of interest" description="Disordered" evidence="4">
    <location>
        <begin position="439"/>
        <end position="477"/>
    </location>
</feature>
<organism evidence="6">
    <name type="scientific">Kwoniella dejecticola CBS 10117</name>
    <dbReference type="NCBI Taxonomy" id="1296121"/>
    <lineage>
        <taxon>Eukaryota</taxon>
        <taxon>Fungi</taxon>
        <taxon>Dikarya</taxon>
        <taxon>Basidiomycota</taxon>
        <taxon>Agaricomycotina</taxon>
        <taxon>Tremellomycetes</taxon>
        <taxon>Tremellales</taxon>
        <taxon>Cryptococcaceae</taxon>
        <taxon>Kwoniella</taxon>
    </lineage>
</organism>
<evidence type="ECO:0000256" key="4">
    <source>
        <dbReference type="SAM" id="MobiDB-lite"/>
    </source>
</evidence>
<evidence type="ECO:0000313" key="8">
    <source>
        <dbReference type="Proteomes" id="UP000078595"/>
    </source>
</evidence>
<dbReference type="GO" id="GO:0008270">
    <property type="term" value="F:zinc ion binding"/>
    <property type="evidence" value="ECO:0007669"/>
    <property type="project" value="UniProtKB-KW"/>
</dbReference>
<feature type="region of interest" description="Disordered" evidence="4">
    <location>
        <begin position="203"/>
        <end position="236"/>
    </location>
</feature>